<keyword evidence="1" id="KW-0472">Membrane</keyword>
<evidence type="ECO:0008006" key="4">
    <source>
        <dbReference type="Google" id="ProtNLM"/>
    </source>
</evidence>
<feature type="transmembrane region" description="Helical" evidence="1">
    <location>
        <begin position="20"/>
        <end position="38"/>
    </location>
</feature>
<dbReference type="RefSeq" id="WP_015780930.1">
    <property type="nucleotide sequence ID" value="NC_013166.1"/>
</dbReference>
<accession>C7R697</accession>
<keyword evidence="1" id="KW-0812">Transmembrane</keyword>
<dbReference type="HOGENOM" id="CLU_1466278_0_0_6"/>
<dbReference type="InterPro" id="IPR053824">
    <property type="entry name" value="DUF7010"/>
</dbReference>
<dbReference type="eggNOG" id="ENOG5031XRX">
    <property type="taxonomic scope" value="Bacteria"/>
</dbReference>
<feature type="transmembrane region" description="Helical" evidence="1">
    <location>
        <begin position="45"/>
        <end position="67"/>
    </location>
</feature>
<evidence type="ECO:0000313" key="2">
    <source>
        <dbReference type="EMBL" id="ACV27325.1"/>
    </source>
</evidence>
<reference evidence="2 3" key="1">
    <citation type="journal article" date="2009" name="Stand. Genomic Sci.">
        <title>Complete genome sequence of Kangiella koreensis type strain (SW-125).</title>
        <authorList>
            <person name="Han C."/>
            <person name="Sikorski J."/>
            <person name="Lapidus A."/>
            <person name="Nolan M."/>
            <person name="Glavina Del Rio T."/>
            <person name="Tice H."/>
            <person name="Cheng J.F."/>
            <person name="Lucas S."/>
            <person name="Chen F."/>
            <person name="Copeland A."/>
            <person name="Ivanova N."/>
            <person name="Mavromatis K."/>
            <person name="Ovchinnikova G."/>
            <person name="Pati A."/>
            <person name="Bruce D."/>
            <person name="Goodwin L."/>
            <person name="Pitluck S."/>
            <person name="Chen A."/>
            <person name="Palaniappan K."/>
            <person name="Land M."/>
            <person name="Hauser L."/>
            <person name="Chang Y.J."/>
            <person name="Jeffries C.D."/>
            <person name="Chain P."/>
            <person name="Saunders E."/>
            <person name="Brettin T."/>
            <person name="Goker M."/>
            <person name="Tindall B.J."/>
            <person name="Bristow J."/>
            <person name="Eisen J.A."/>
            <person name="Markowitz V."/>
            <person name="Hugenholtz P."/>
            <person name="Kyrpides N.C."/>
            <person name="Klenk H.P."/>
            <person name="Detter J.C."/>
        </authorList>
    </citation>
    <scope>NUCLEOTIDE SEQUENCE [LARGE SCALE GENOMIC DNA]</scope>
    <source>
        <strain evidence="3">DSM 16069 / KCTC 12182 / SW-125</strain>
    </source>
</reference>
<keyword evidence="1" id="KW-1133">Transmembrane helix</keyword>
<sequence length="183" mass="19941">MMTINDAQQNMRRSYYDGAPGVVTSGLVWLAAGLIALFSTPKAAIIALLIGGMFIFPISILLCKLFGASGKHDKNNPLGPLAMEGTYWMLVSIPIAIAASLYKIEWFFPAMLLIIGGRYLTFRTLYGMKIFWVFGGTLVAAGFALYYFNAPVMFGAFTGAIIELVFGLVIFVSHKEELVTSSS</sequence>
<feature type="transmembrane region" description="Helical" evidence="1">
    <location>
        <begin position="154"/>
        <end position="173"/>
    </location>
</feature>
<feature type="transmembrane region" description="Helical" evidence="1">
    <location>
        <begin position="87"/>
        <end position="114"/>
    </location>
</feature>
<organism evidence="2 3">
    <name type="scientific">Kangiella koreensis (strain DSM 16069 / JCM 12317 / KCTC 12182 / SW-125)</name>
    <dbReference type="NCBI Taxonomy" id="523791"/>
    <lineage>
        <taxon>Bacteria</taxon>
        <taxon>Pseudomonadati</taxon>
        <taxon>Pseudomonadota</taxon>
        <taxon>Gammaproteobacteria</taxon>
        <taxon>Kangiellales</taxon>
        <taxon>Kangiellaceae</taxon>
        <taxon>Kangiella</taxon>
    </lineage>
</organism>
<dbReference type="AlphaFoldDB" id="C7R697"/>
<gene>
    <name evidence="2" type="ordered locus">Kkor_1915</name>
</gene>
<feature type="transmembrane region" description="Helical" evidence="1">
    <location>
        <begin position="126"/>
        <end position="148"/>
    </location>
</feature>
<protein>
    <recommendedName>
        <fullName evidence="4">Transmembrane protein</fullName>
    </recommendedName>
</protein>
<dbReference type="KEGG" id="kko:Kkor_1915"/>
<keyword evidence="3" id="KW-1185">Reference proteome</keyword>
<evidence type="ECO:0000313" key="3">
    <source>
        <dbReference type="Proteomes" id="UP000001231"/>
    </source>
</evidence>
<proteinExistence type="predicted"/>
<name>C7R697_KANKD</name>
<dbReference type="InParanoid" id="C7R697"/>
<dbReference type="Proteomes" id="UP000001231">
    <property type="component" value="Chromosome"/>
</dbReference>
<dbReference type="Pfam" id="PF22765">
    <property type="entry name" value="DUF7010"/>
    <property type="match status" value="1"/>
</dbReference>
<dbReference type="EMBL" id="CP001707">
    <property type="protein sequence ID" value="ACV27325.1"/>
    <property type="molecule type" value="Genomic_DNA"/>
</dbReference>
<evidence type="ECO:0000256" key="1">
    <source>
        <dbReference type="SAM" id="Phobius"/>
    </source>
</evidence>
<dbReference type="STRING" id="523791.Kkor_1915"/>